<dbReference type="GO" id="GO:0005737">
    <property type="term" value="C:cytoplasm"/>
    <property type="evidence" value="ECO:0007669"/>
    <property type="project" value="UniProtKB-SubCell"/>
</dbReference>
<reference evidence="16 17" key="1">
    <citation type="submission" date="2018-11" db="EMBL/GenBank/DDBJ databases">
        <title>Gordonia insulae sp. nov., isolated from an island soil.</title>
        <authorList>
            <person name="Kim Y.S."/>
            <person name="Kim S.B."/>
        </authorList>
    </citation>
    <scope>NUCLEOTIDE SEQUENCE [LARGE SCALE GENOMIC DNA]</scope>
    <source>
        <strain evidence="16 17">MMS17-SY073</strain>
    </source>
</reference>
<dbReference type="Pfam" id="PF08028">
    <property type="entry name" value="Acyl-CoA_dh_2"/>
    <property type="match status" value="1"/>
</dbReference>
<organism evidence="16 17">
    <name type="scientific">Gordonia insulae</name>
    <dbReference type="NCBI Taxonomy" id="2420509"/>
    <lineage>
        <taxon>Bacteria</taxon>
        <taxon>Bacillati</taxon>
        <taxon>Actinomycetota</taxon>
        <taxon>Actinomycetes</taxon>
        <taxon>Mycobacteriales</taxon>
        <taxon>Gordoniaceae</taxon>
        <taxon>Gordonia</taxon>
    </lineage>
</organism>
<dbReference type="SUPFAM" id="SSF56645">
    <property type="entry name" value="Acyl-CoA dehydrogenase NM domain-like"/>
    <property type="match status" value="1"/>
</dbReference>
<gene>
    <name evidence="16" type="primary">soxC_1</name>
    <name evidence="16" type="ORF">D7316_03698</name>
</gene>
<dbReference type="RefSeq" id="WP_197718260.1">
    <property type="nucleotide sequence ID" value="NZ_CP033972.1"/>
</dbReference>
<keyword evidence="5" id="KW-0560">Oxidoreductase</keyword>
<dbReference type="InterPro" id="IPR046373">
    <property type="entry name" value="Acyl-CoA_Oxase/DH_mid-dom_sf"/>
</dbReference>
<dbReference type="PIRSF" id="PIRSF016578">
    <property type="entry name" value="HsaA"/>
    <property type="match status" value="1"/>
</dbReference>
<evidence type="ECO:0000256" key="7">
    <source>
        <dbReference type="ARBA" id="ARBA00034307"/>
    </source>
</evidence>
<evidence type="ECO:0000256" key="4">
    <source>
        <dbReference type="ARBA" id="ARBA00022741"/>
    </source>
</evidence>
<dbReference type="EMBL" id="CP033972">
    <property type="protein sequence ID" value="AZG47090.1"/>
    <property type="molecule type" value="Genomic_DNA"/>
</dbReference>
<comment type="catalytic activity">
    <reaction evidence="11">
        <text>dibenzothiophene + FMNH2 + O2 = dibenzothiophene 5-oxide + FMN + H2O + H(+)</text>
        <dbReference type="Rhea" id="RHEA:49076"/>
        <dbReference type="ChEBI" id="CHEBI:15377"/>
        <dbReference type="ChEBI" id="CHEBI:15378"/>
        <dbReference type="ChEBI" id="CHEBI:15379"/>
        <dbReference type="ChEBI" id="CHEBI:23681"/>
        <dbReference type="ChEBI" id="CHEBI:23683"/>
        <dbReference type="ChEBI" id="CHEBI:57618"/>
        <dbReference type="ChEBI" id="CHEBI:58210"/>
    </reaction>
</comment>
<evidence type="ECO:0000256" key="11">
    <source>
        <dbReference type="ARBA" id="ARBA00047859"/>
    </source>
</evidence>
<evidence type="ECO:0000256" key="10">
    <source>
        <dbReference type="ARBA" id="ARBA00034345"/>
    </source>
</evidence>
<evidence type="ECO:0000256" key="13">
    <source>
        <dbReference type="ARBA" id="ARBA00049456"/>
    </source>
</evidence>
<dbReference type="GO" id="GO:0006552">
    <property type="term" value="P:L-leucine catabolic process"/>
    <property type="evidence" value="ECO:0007669"/>
    <property type="project" value="TreeGrafter"/>
</dbReference>
<comment type="catalytic activity">
    <reaction evidence="13">
        <text>dibenzothiophene + 2 FMNH2 + 2 O2 = dibenzothiophene 5,5-dioxide + 2 FMN + 2 H2O + 2 H(+)</text>
        <dbReference type="Rhea" id="RHEA:49072"/>
        <dbReference type="ChEBI" id="CHEBI:15377"/>
        <dbReference type="ChEBI" id="CHEBI:15378"/>
        <dbReference type="ChEBI" id="CHEBI:15379"/>
        <dbReference type="ChEBI" id="CHEBI:23681"/>
        <dbReference type="ChEBI" id="CHEBI:57618"/>
        <dbReference type="ChEBI" id="CHEBI:58210"/>
        <dbReference type="ChEBI" id="CHEBI:90356"/>
        <dbReference type="EC" id="1.14.14.21"/>
    </reaction>
</comment>
<dbReference type="InterPro" id="IPR013107">
    <property type="entry name" value="Acyl-CoA_DH_C"/>
</dbReference>
<feature type="domain" description="Acyl-CoA dehydrogenase C-terminal" evidence="15">
    <location>
        <begin position="243"/>
        <end position="378"/>
    </location>
</feature>
<dbReference type="InterPro" id="IPR036250">
    <property type="entry name" value="AcylCo_DH-like_C"/>
</dbReference>
<dbReference type="GO" id="GO:0004497">
    <property type="term" value="F:monooxygenase activity"/>
    <property type="evidence" value="ECO:0007669"/>
    <property type="project" value="UniProtKB-KW"/>
</dbReference>
<dbReference type="Pfam" id="PF02770">
    <property type="entry name" value="Acyl-CoA_dh_M"/>
    <property type="match status" value="1"/>
</dbReference>
<dbReference type="Proteomes" id="UP000271469">
    <property type="component" value="Chromosome"/>
</dbReference>
<keyword evidence="6" id="KW-0503">Monooxygenase</keyword>
<comment type="catalytic activity">
    <reaction evidence="12">
        <text>dibenzothiophene 5-oxide + FMNH2 + O2 = dibenzothiophene 5,5-dioxide + FMN + H2O + H(+)</text>
        <dbReference type="Rhea" id="RHEA:49080"/>
        <dbReference type="ChEBI" id="CHEBI:15377"/>
        <dbReference type="ChEBI" id="CHEBI:15378"/>
        <dbReference type="ChEBI" id="CHEBI:15379"/>
        <dbReference type="ChEBI" id="CHEBI:23683"/>
        <dbReference type="ChEBI" id="CHEBI:57618"/>
        <dbReference type="ChEBI" id="CHEBI:58210"/>
        <dbReference type="ChEBI" id="CHEBI:90356"/>
    </reaction>
</comment>
<dbReference type="AlphaFoldDB" id="A0A3G8JSD0"/>
<dbReference type="SUPFAM" id="SSF47203">
    <property type="entry name" value="Acyl-CoA dehydrogenase C-terminal domain-like"/>
    <property type="match status" value="1"/>
</dbReference>
<feature type="domain" description="Acyl-CoA oxidase/dehydrogenase middle" evidence="14">
    <location>
        <begin position="116"/>
        <end position="210"/>
    </location>
</feature>
<evidence type="ECO:0000256" key="5">
    <source>
        <dbReference type="ARBA" id="ARBA00023002"/>
    </source>
</evidence>
<evidence type="ECO:0000256" key="1">
    <source>
        <dbReference type="ARBA" id="ARBA00004496"/>
    </source>
</evidence>
<dbReference type="PANTHER" id="PTHR43884:SF12">
    <property type="entry name" value="ISOVALERYL-COA DEHYDROGENASE, MITOCHONDRIAL-RELATED"/>
    <property type="match status" value="1"/>
</dbReference>
<dbReference type="InterPro" id="IPR009100">
    <property type="entry name" value="AcylCoA_DH/oxidase_NM_dom_sf"/>
</dbReference>
<keyword evidence="4" id="KW-0547">Nucleotide-binding</keyword>
<comment type="pathway">
    <text evidence="7">Sulfur metabolism; dibenzothiophene degradation.</text>
</comment>
<keyword evidence="2" id="KW-0285">Flavoprotein</keyword>
<keyword evidence="3" id="KW-0288">FMN</keyword>
<evidence type="ECO:0000256" key="8">
    <source>
        <dbReference type="ARBA" id="ARBA00034317"/>
    </source>
</evidence>
<evidence type="ECO:0000256" key="2">
    <source>
        <dbReference type="ARBA" id="ARBA00022630"/>
    </source>
</evidence>
<accession>A0A3G8JSD0</accession>
<evidence type="ECO:0000313" key="17">
    <source>
        <dbReference type="Proteomes" id="UP000271469"/>
    </source>
</evidence>
<dbReference type="GO" id="GO:0050660">
    <property type="term" value="F:flavin adenine dinucleotide binding"/>
    <property type="evidence" value="ECO:0007669"/>
    <property type="project" value="InterPro"/>
</dbReference>
<dbReference type="PANTHER" id="PTHR43884">
    <property type="entry name" value="ACYL-COA DEHYDROGENASE"/>
    <property type="match status" value="1"/>
</dbReference>
<proteinExistence type="inferred from homology"/>
<dbReference type="Gene3D" id="1.10.540.10">
    <property type="entry name" value="Acyl-CoA dehydrogenase/oxidase, N-terminal domain"/>
    <property type="match status" value="1"/>
</dbReference>
<comment type="subcellular location">
    <subcellularLocation>
        <location evidence="1">Cytoplasm</location>
    </subcellularLocation>
</comment>
<dbReference type="EC" id="1.14.14.21" evidence="9"/>
<dbReference type="InterPro" id="IPR006091">
    <property type="entry name" value="Acyl-CoA_Oxase/DH_mid-dom"/>
</dbReference>
<dbReference type="InterPro" id="IPR037069">
    <property type="entry name" value="AcylCoA_DH/ox_N_sf"/>
</dbReference>
<comment type="similarity">
    <text evidence="8">Belongs to the DszC flavin monooxygenase family.</text>
</comment>
<evidence type="ECO:0000259" key="14">
    <source>
        <dbReference type="Pfam" id="PF02770"/>
    </source>
</evidence>
<evidence type="ECO:0000256" key="9">
    <source>
        <dbReference type="ARBA" id="ARBA00034328"/>
    </source>
</evidence>
<dbReference type="Gene3D" id="1.20.140.10">
    <property type="entry name" value="Butyryl-CoA Dehydrogenase, subunit A, domain 3"/>
    <property type="match status" value="1"/>
</dbReference>
<evidence type="ECO:0000256" key="6">
    <source>
        <dbReference type="ARBA" id="ARBA00023033"/>
    </source>
</evidence>
<name>A0A3G8JSD0_9ACTN</name>
<evidence type="ECO:0000313" key="16">
    <source>
        <dbReference type="EMBL" id="AZG47090.1"/>
    </source>
</evidence>
<dbReference type="KEGG" id="gom:D7316_03698"/>
<dbReference type="GO" id="GO:0008470">
    <property type="term" value="F:3-methylbutanoyl-CoA dehydrogenase activity"/>
    <property type="evidence" value="ECO:0007669"/>
    <property type="project" value="TreeGrafter"/>
</dbReference>
<protein>
    <recommendedName>
        <fullName evidence="10">Dibenzothiophene monooxygenase</fullName>
        <ecNumber evidence="9">1.14.14.21</ecNumber>
    </recommendedName>
</protein>
<evidence type="ECO:0000256" key="12">
    <source>
        <dbReference type="ARBA" id="ARBA00048445"/>
    </source>
</evidence>
<evidence type="ECO:0000259" key="15">
    <source>
        <dbReference type="Pfam" id="PF08028"/>
    </source>
</evidence>
<keyword evidence="17" id="KW-1185">Reference proteome</keyword>
<evidence type="ECO:0000256" key="3">
    <source>
        <dbReference type="ARBA" id="ARBA00022643"/>
    </source>
</evidence>
<dbReference type="Gene3D" id="2.40.110.10">
    <property type="entry name" value="Butyryl-CoA Dehydrogenase, subunit A, domain 2"/>
    <property type="match status" value="1"/>
</dbReference>
<sequence>MTAVVTRIASDPAEVLAEVAAEAAVRERTGTDPHEQVRLLADTGLTALTLDDATADGADVVEFFEFLIDLARADPIVAHILRAHFWFVEQVRRLPAGPVRERWAAEVRAGKIFGNATSERTGNAGTRDFRTELRPTEDGWLLTGAKFYSTGTAFADWVSVTATVRGTDSSEDRVARVVLPVDREGVTIVDDWDGIGQHRTGTGSTNLDDVRVRPEDVLELSESGSSDRPMATDGPFLQLYLQALITGILFSVTDDATSLLHSRSRTFDHAPHESPRKDPILLRTVGEIDAAAHVARAAVLSAARDVEAAFGPARRGRIEPELFARASVAAARVKVHVDRVGLQAATDLFDIGGASSASRAKNLDRHWRNIRTVTLHNPTSYKAIALGDRLVNGTPLPANGYF</sequence>